<feature type="region of interest" description="Disordered" evidence="2">
    <location>
        <begin position="14"/>
        <end position="43"/>
    </location>
</feature>
<evidence type="ECO:0000256" key="2">
    <source>
        <dbReference type="SAM" id="MobiDB-lite"/>
    </source>
</evidence>
<feature type="compositionally biased region" description="Basic and acidic residues" evidence="2">
    <location>
        <begin position="14"/>
        <end position="23"/>
    </location>
</feature>
<accession>A0ABM3ZCN1</accession>
<dbReference type="Proteomes" id="UP001652622">
    <property type="component" value="Unplaced"/>
</dbReference>
<feature type="coiled-coil region" evidence="1">
    <location>
        <begin position="90"/>
        <end position="178"/>
    </location>
</feature>
<dbReference type="GeneID" id="132711369"/>
<evidence type="ECO:0000313" key="3">
    <source>
        <dbReference type="Proteomes" id="UP001652622"/>
    </source>
</evidence>
<feature type="compositionally biased region" description="Basic and acidic residues" evidence="2">
    <location>
        <begin position="33"/>
        <end position="43"/>
    </location>
</feature>
<name>A0ABM3ZCN1_PANGU</name>
<feature type="region of interest" description="Disordered" evidence="2">
    <location>
        <begin position="396"/>
        <end position="418"/>
    </location>
</feature>
<evidence type="ECO:0000313" key="4">
    <source>
        <dbReference type="RefSeq" id="XP_060546132.1"/>
    </source>
</evidence>
<dbReference type="RefSeq" id="XP_060546132.1">
    <property type="nucleotide sequence ID" value="XM_060690149.1"/>
</dbReference>
<keyword evidence="3" id="KW-1185">Reference proteome</keyword>
<sequence>MENHLLRRLRETMKRLQKEEETSRLPLLSSTTEEQRRAEVSRRPENIRMQLDQDLNLRMRSHQIVHTKTERLEVDLKRARNQSYAKTMEMSKLLTEKEELELKIQELTNKNLQLAKEKEELFILCKEYEEKLSREKSSDEPEQLDKLRRENESLSCKLKKYAGENAELLRENNDLKEEFYRKRAVIAKLTIENKELEMKTEILTFKNIELTDEKEELCREYEKRLWRETQLRKGRCPLMMDRDQMEQRPSSRESKGGSVSLCQTRADITENKTEAQDKTKPQINLRYQLNKKWLKASVDSLKIRTSKEPGQNILRWLQQSLKILKEDSSELYPLPEWLKASTTNLPKECAEASRGDVNGWLETSINHFQEEGPETCDLDVQGWLEASIIGIQHLQKSKSSQKKGMAGKINREPQEAMS</sequence>
<feature type="compositionally biased region" description="Basic and acidic residues" evidence="2">
    <location>
        <begin position="409"/>
        <end position="418"/>
    </location>
</feature>
<evidence type="ECO:0000256" key="1">
    <source>
        <dbReference type="SAM" id="Coils"/>
    </source>
</evidence>
<feature type="compositionally biased region" description="Basic and acidic residues" evidence="2">
    <location>
        <begin position="241"/>
        <end position="255"/>
    </location>
</feature>
<reference evidence="4" key="1">
    <citation type="submission" date="2025-08" db="UniProtKB">
        <authorList>
            <consortium name="RefSeq"/>
        </authorList>
    </citation>
    <scope>IDENTIFICATION</scope>
    <source>
        <tissue evidence="4">Blood</tissue>
    </source>
</reference>
<keyword evidence="1" id="KW-0175">Coiled coil</keyword>
<protein>
    <submittedName>
        <fullName evidence="4">Trichohyalin-like</fullName>
    </submittedName>
</protein>
<organism evidence="3 4">
    <name type="scientific">Pantherophis guttatus</name>
    <name type="common">Corn snake</name>
    <name type="synonym">Elaphe guttata</name>
    <dbReference type="NCBI Taxonomy" id="94885"/>
    <lineage>
        <taxon>Eukaryota</taxon>
        <taxon>Metazoa</taxon>
        <taxon>Chordata</taxon>
        <taxon>Craniata</taxon>
        <taxon>Vertebrata</taxon>
        <taxon>Euteleostomi</taxon>
        <taxon>Lepidosauria</taxon>
        <taxon>Squamata</taxon>
        <taxon>Bifurcata</taxon>
        <taxon>Unidentata</taxon>
        <taxon>Episquamata</taxon>
        <taxon>Toxicofera</taxon>
        <taxon>Serpentes</taxon>
        <taxon>Colubroidea</taxon>
        <taxon>Colubridae</taxon>
        <taxon>Colubrinae</taxon>
        <taxon>Pantherophis</taxon>
    </lineage>
</organism>
<proteinExistence type="predicted"/>
<gene>
    <name evidence="4" type="primary">LOC132711369</name>
</gene>
<feature type="region of interest" description="Disordered" evidence="2">
    <location>
        <begin position="241"/>
        <end position="261"/>
    </location>
</feature>